<proteinExistence type="inferred from homology"/>
<evidence type="ECO:0000313" key="7">
    <source>
        <dbReference type="Proteomes" id="UP000177167"/>
    </source>
</evidence>
<dbReference type="EMBL" id="MGJP01000001">
    <property type="protein sequence ID" value="OGN10928.1"/>
    <property type="molecule type" value="Genomic_DNA"/>
</dbReference>
<dbReference type="SUPFAM" id="SSF51445">
    <property type="entry name" value="(Trans)glycosidases"/>
    <property type="match status" value="1"/>
</dbReference>
<name>A0A1F8FEG3_9BACT</name>
<evidence type="ECO:0000256" key="5">
    <source>
        <dbReference type="RuleBase" id="RU003690"/>
    </source>
</evidence>
<reference evidence="6 7" key="1">
    <citation type="journal article" date="2016" name="Nat. Commun.">
        <title>Thousands of microbial genomes shed light on interconnected biogeochemical processes in an aquifer system.</title>
        <authorList>
            <person name="Anantharaman K."/>
            <person name="Brown C.T."/>
            <person name="Hug L.A."/>
            <person name="Sharon I."/>
            <person name="Castelle C.J."/>
            <person name="Probst A.J."/>
            <person name="Thomas B.C."/>
            <person name="Singh A."/>
            <person name="Wilkins M.J."/>
            <person name="Karaoz U."/>
            <person name="Brodie E.L."/>
            <person name="Williams K.H."/>
            <person name="Hubbard S.S."/>
            <person name="Banfield J.F."/>
        </authorList>
    </citation>
    <scope>NUCLEOTIDE SEQUENCE [LARGE SCALE GENOMIC DNA]</scope>
</reference>
<evidence type="ECO:0008006" key="8">
    <source>
        <dbReference type="Google" id="ProtNLM"/>
    </source>
</evidence>
<evidence type="ECO:0000256" key="1">
    <source>
        <dbReference type="ARBA" id="ARBA00010838"/>
    </source>
</evidence>
<evidence type="ECO:0000256" key="4">
    <source>
        <dbReference type="PROSITE-ProRule" id="PRU10055"/>
    </source>
</evidence>
<protein>
    <recommendedName>
        <fullName evidence="8">Beta-glucosidase</fullName>
    </recommendedName>
</protein>
<dbReference type="Gene3D" id="3.20.20.80">
    <property type="entry name" value="Glycosidases"/>
    <property type="match status" value="1"/>
</dbReference>
<sequence>MEKKILFPPNFLWGSATSAHQVEGDTSNDWIEWEKKGGSKHLSGKACNHWDLRQFEEDVERMQILCLNAYRMSIEWSRVMPKPGIIDQRVLDQYRQMLTILRQAGISTMVTLHHYTNPIWFVKKGHWANASLEPFYVYVDAVTKALANNVDYWNTFNEPFILVSMGYLAGRWPPGKKTRGVSAFHLRSNLRNRFVESHNEVYKIVKRNTERPVGLVHNFTSFEAAHDRAIERAIAWLQDKIANHWIVEHTKNDFLGVNFYQRQLFSGLCPLPVSGLGKRVSDDGREINPQSLTRVLRGLGRYNLPIYITENGVADANDRLREGFIRDHIKAFQLAMRAGVDVRGYFHWSLLDNFEWDEGYTKRFGLIEVNFETQERRIRPSAYIYRDIIRATDS</sequence>
<evidence type="ECO:0000256" key="3">
    <source>
        <dbReference type="ARBA" id="ARBA00023295"/>
    </source>
</evidence>
<dbReference type="Pfam" id="PF00232">
    <property type="entry name" value="Glyco_hydro_1"/>
    <property type="match status" value="2"/>
</dbReference>
<dbReference type="GO" id="GO:0005975">
    <property type="term" value="P:carbohydrate metabolic process"/>
    <property type="evidence" value="ECO:0007669"/>
    <property type="project" value="InterPro"/>
</dbReference>
<dbReference type="PANTHER" id="PTHR10353:SF209">
    <property type="entry name" value="GALACTOLIPID GALACTOSYLTRANSFERASE SFR2, CHLOROPLASTIC"/>
    <property type="match status" value="1"/>
</dbReference>
<feature type="active site" description="Nucleophile" evidence="4">
    <location>
        <position position="310"/>
    </location>
</feature>
<gene>
    <name evidence="6" type="ORF">A3J46_04195</name>
</gene>
<accession>A0A1F8FEG3</accession>
<evidence type="ECO:0000313" key="6">
    <source>
        <dbReference type="EMBL" id="OGN10928.1"/>
    </source>
</evidence>
<dbReference type="PROSITE" id="PS00572">
    <property type="entry name" value="GLYCOSYL_HYDROL_F1_1"/>
    <property type="match status" value="1"/>
</dbReference>
<dbReference type="InterPro" id="IPR017853">
    <property type="entry name" value="GH"/>
</dbReference>
<dbReference type="AlphaFoldDB" id="A0A1F8FEG3"/>
<dbReference type="GO" id="GO:0008422">
    <property type="term" value="F:beta-glucosidase activity"/>
    <property type="evidence" value="ECO:0007669"/>
    <property type="project" value="TreeGrafter"/>
</dbReference>
<dbReference type="InterPro" id="IPR018120">
    <property type="entry name" value="Glyco_hydro_1_AS"/>
</dbReference>
<dbReference type="InterPro" id="IPR001360">
    <property type="entry name" value="Glyco_hydro_1"/>
</dbReference>
<keyword evidence="3" id="KW-0326">Glycosidase</keyword>
<keyword evidence="2" id="KW-0378">Hydrolase</keyword>
<comment type="similarity">
    <text evidence="1 5">Belongs to the glycosyl hydrolase 1 family.</text>
</comment>
<dbReference type="PRINTS" id="PR00131">
    <property type="entry name" value="GLHYDRLASE1"/>
</dbReference>
<comment type="caution">
    <text evidence="6">The sequence shown here is derived from an EMBL/GenBank/DDBJ whole genome shotgun (WGS) entry which is preliminary data.</text>
</comment>
<dbReference type="Proteomes" id="UP000177167">
    <property type="component" value="Unassembled WGS sequence"/>
</dbReference>
<organism evidence="6 7">
    <name type="scientific">Candidatus Yanofskybacteria bacterium RIFCSPHIGHO2_02_FULL_41_11</name>
    <dbReference type="NCBI Taxonomy" id="1802675"/>
    <lineage>
        <taxon>Bacteria</taxon>
        <taxon>Candidatus Yanofskyibacteriota</taxon>
    </lineage>
</organism>
<evidence type="ECO:0000256" key="2">
    <source>
        <dbReference type="ARBA" id="ARBA00022801"/>
    </source>
</evidence>
<dbReference type="PANTHER" id="PTHR10353">
    <property type="entry name" value="GLYCOSYL HYDROLASE"/>
    <property type="match status" value="1"/>
</dbReference>